<sequence>MVKLSLSTISKEEISQTIKVNGEERLDVPFLLKLVEKIMYTAAGDEKVYKIYLQYKAYQHGEKESEAVDSSFKSPLCTLRKISFELVCYKFIN</sequence>
<gene>
    <name evidence="1" type="ORF">FEM48_Zijuj07G0112300</name>
</gene>
<comment type="caution">
    <text evidence="1">The sequence shown here is derived from an EMBL/GenBank/DDBJ whole genome shotgun (WGS) entry which is preliminary data.</text>
</comment>
<name>A0A978V4A9_ZIZJJ</name>
<organism evidence="1 2">
    <name type="scientific">Ziziphus jujuba var. spinosa</name>
    <dbReference type="NCBI Taxonomy" id="714518"/>
    <lineage>
        <taxon>Eukaryota</taxon>
        <taxon>Viridiplantae</taxon>
        <taxon>Streptophyta</taxon>
        <taxon>Embryophyta</taxon>
        <taxon>Tracheophyta</taxon>
        <taxon>Spermatophyta</taxon>
        <taxon>Magnoliopsida</taxon>
        <taxon>eudicotyledons</taxon>
        <taxon>Gunneridae</taxon>
        <taxon>Pentapetalae</taxon>
        <taxon>rosids</taxon>
        <taxon>fabids</taxon>
        <taxon>Rosales</taxon>
        <taxon>Rhamnaceae</taxon>
        <taxon>Paliureae</taxon>
        <taxon>Ziziphus</taxon>
    </lineage>
</organism>
<evidence type="ECO:0000313" key="1">
    <source>
        <dbReference type="EMBL" id="KAH7522192.1"/>
    </source>
</evidence>
<protein>
    <submittedName>
        <fullName evidence="1">Uncharacterized protein</fullName>
    </submittedName>
</protein>
<dbReference type="EMBL" id="JAEACU010000007">
    <property type="protein sequence ID" value="KAH7522192.1"/>
    <property type="molecule type" value="Genomic_DNA"/>
</dbReference>
<dbReference type="Proteomes" id="UP000813462">
    <property type="component" value="Unassembled WGS sequence"/>
</dbReference>
<reference evidence="1" key="1">
    <citation type="journal article" date="2021" name="Front. Plant Sci.">
        <title>Chromosome-Scale Genome Assembly for Chinese Sour Jujube and Insights Into Its Genome Evolution and Domestication Signature.</title>
        <authorList>
            <person name="Shen L.-Y."/>
            <person name="Luo H."/>
            <person name="Wang X.-L."/>
            <person name="Wang X.-M."/>
            <person name="Qiu X.-J."/>
            <person name="Liu H."/>
            <person name="Zhou S.-S."/>
            <person name="Jia K.-H."/>
            <person name="Nie S."/>
            <person name="Bao Y.-T."/>
            <person name="Zhang R.-G."/>
            <person name="Yun Q.-Z."/>
            <person name="Chai Y.-H."/>
            <person name="Lu J.-Y."/>
            <person name="Li Y."/>
            <person name="Zhao S.-W."/>
            <person name="Mao J.-F."/>
            <person name="Jia S.-G."/>
            <person name="Mao Y.-M."/>
        </authorList>
    </citation>
    <scope>NUCLEOTIDE SEQUENCE</scope>
    <source>
        <strain evidence="1">AT0</strain>
        <tissue evidence="1">Leaf</tissue>
    </source>
</reference>
<accession>A0A978V4A9</accession>
<dbReference type="AlphaFoldDB" id="A0A978V4A9"/>
<proteinExistence type="predicted"/>
<evidence type="ECO:0000313" key="2">
    <source>
        <dbReference type="Proteomes" id="UP000813462"/>
    </source>
</evidence>